<accession>A0A2J6PZY6</accession>
<sequence>MPILLPAYVTSSTSGTPTSIPATPSGPAILPIDAPSNEISLTGVVVAVLGILMTAVMTAVGFWLARNRLPNIETAHRFVESVRDAFGLDPQEQATTSGGTAPTHEQTAGAADGSEPASSLQQRRTPNSIVPEVDTMELDDLASTLEQQGSAFGEQPGGSVQEPGPASSLQQHSNLNPVETEVYGIELDALATSQQHSRTFEQSGYGEAAHGLSCSQAPTHENEAANNASSLERSALSLGAPIIASDIEHLPGEHGAANGRKQPRAPKSTCCNHIRRTFSIVGRTRRCSHRSRANGCGCDTMNGQSPMAGPPSYRHIEFRSRNCPVAAGIYLCKIPCISTGAASAE</sequence>
<feature type="region of interest" description="Disordered" evidence="1">
    <location>
        <begin position="150"/>
        <end position="172"/>
    </location>
</feature>
<feature type="region of interest" description="Disordered" evidence="1">
    <location>
        <begin position="90"/>
        <end position="134"/>
    </location>
</feature>
<name>A0A2J6PZY6_9HELO</name>
<dbReference type="AlphaFoldDB" id="A0A2J6PZY6"/>
<keyword evidence="4" id="KW-1185">Reference proteome</keyword>
<evidence type="ECO:0000313" key="4">
    <source>
        <dbReference type="Proteomes" id="UP000235672"/>
    </source>
</evidence>
<keyword evidence="2" id="KW-1133">Transmembrane helix</keyword>
<feature type="transmembrane region" description="Helical" evidence="2">
    <location>
        <begin position="39"/>
        <end position="65"/>
    </location>
</feature>
<gene>
    <name evidence="3" type="ORF">NA56DRAFT_195089</name>
</gene>
<protein>
    <recommendedName>
        <fullName evidence="5">Transmembrane protein</fullName>
    </recommendedName>
</protein>
<keyword evidence="2" id="KW-0472">Membrane</keyword>
<reference evidence="3 4" key="1">
    <citation type="submission" date="2016-05" db="EMBL/GenBank/DDBJ databases">
        <title>A degradative enzymes factory behind the ericoid mycorrhizal symbiosis.</title>
        <authorList>
            <consortium name="DOE Joint Genome Institute"/>
            <person name="Martino E."/>
            <person name="Morin E."/>
            <person name="Grelet G."/>
            <person name="Kuo A."/>
            <person name="Kohler A."/>
            <person name="Daghino S."/>
            <person name="Barry K."/>
            <person name="Choi C."/>
            <person name="Cichocki N."/>
            <person name="Clum A."/>
            <person name="Copeland A."/>
            <person name="Hainaut M."/>
            <person name="Haridas S."/>
            <person name="Labutti K."/>
            <person name="Lindquist E."/>
            <person name="Lipzen A."/>
            <person name="Khouja H.-R."/>
            <person name="Murat C."/>
            <person name="Ohm R."/>
            <person name="Olson A."/>
            <person name="Spatafora J."/>
            <person name="Veneault-Fourrey C."/>
            <person name="Henrissat B."/>
            <person name="Grigoriev I."/>
            <person name="Martin F."/>
            <person name="Perotto S."/>
        </authorList>
    </citation>
    <scope>NUCLEOTIDE SEQUENCE [LARGE SCALE GENOMIC DNA]</scope>
    <source>
        <strain evidence="3 4">UAMH 7357</strain>
    </source>
</reference>
<evidence type="ECO:0000256" key="1">
    <source>
        <dbReference type="SAM" id="MobiDB-lite"/>
    </source>
</evidence>
<organism evidence="3 4">
    <name type="scientific">Hyaloscypha hepaticicola</name>
    <dbReference type="NCBI Taxonomy" id="2082293"/>
    <lineage>
        <taxon>Eukaryota</taxon>
        <taxon>Fungi</taxon>
        <taxon>Dikarya</taxon>
        <taxon>Ascomycota</taxon>
        <taxon>Pezizomycotina</taxon>
        <taxon>Leotiomycetes</taxon>
        <taxon>Helotiales</taxon>
        <taxon>Hyaloscyphaceae</taxon>
        <taxon>Hyaloscypha</taxon>
    </lineage>
</organism>
<evidence type="ECO:0000256" key="2">
    <source>
        <dbReference type="SAM" id="Phobius"/>
    </source>
</evidence>
<proteinExistence type="predicted"/>
<dbReference type="Proteomes" id="UP000235672">
    <property type="component" value="Unassembled WGS sequence"/>
</dbReference>
<feature type="compositionally biased region" description="Polar residues" evidence="1">
    <location>
        <begin position="116"/>
        <end position="128"/>
    </location>
</feature>
<keyword evidence="2" id="KW-0812">Transmembrane</keyword>
<feature type="compositionally biased region" description="Polar residues" evidence="1">
    <location>
        <begin position="92"/>
        <end position="106"/>
    </location>
</feature>
<evidence type="ECO:0000313" key="3">
    <source>
        <dbReference type="EMBL" id="PMD19600.1"/>
    </source>
</evidence>
<dbReference type="EMBL" id="KZ613488">
    <property type="protein sequence ID" value="PMD19600.1"/>
    <property type="molecule type" value="Genomic_DNA"/>
</dbReference>
<evidence type="ECO:0008006" key="5">
    <source>
        <dbReference type="Google" id="ProtNLM"/>
    </source>
</evidence>